<organism evidence="4">
    <name type="scientific">marine metagenome</name>
    <dbReference type="NCBI Taxonomy" id="408172"/>
    <lineage>
        <taxon>unclassified sequences</taxon>
        <taxon>metagenomes</taxon>
        <taxon>ecological metagenomes</taxon>
    </lineage>
</organism>
<dbReference type="GO" id="GO:0003984">
    <property type="term" value="F:acetolactate synthase activity"/>
    <property type="evidence" value="ECO:0007669"/>
    <property type="project" value="TreeGrafter"/>
</dbReference>
<dbReference type="FunFam" id="3.40.50.970:FF:000007">
    <property type="entry name" value="Acetolactate synthase"/>
    <property type="match status" value="1"/>
</dbReference>
<protein>
    <recommendedName>
        <fullName evidence="5">Thiamine pyrophosphate enzyme N-terminal TPP-binding domain-containing protein</fullName>
    </recommendedName>
</protein>
<sequence>MVYSIVVGCVSLNEKVKTNKMAKLVEIEGSALIVRVLAEQGVEIIFGYSGGAILPTYDAVFRYNSENQINGKDPMPLIVPANEQGAGFMAAGYARATGKPGVVLVTSGPGATNTVTPVRDAMADSIPLVVICGQVARASIGTDAFQEAPITSVMGSVAKHVFLVTEPEKLEATMRAAFEIAASGRPGPVVVDVPKDIQNSMIIPDQEASLNIAAYRGRLNQIQERELNDAECKKFFKYLDQSERPLLYVGGGVIAGEGSKSLRDFAEKFQIPIATTLMGIGAIGTQSILSLRMLGMHGTAYANYAVEDSDFVIAVGARFDDR</sequence>
<gene>
    <name evidence="4" type="ORF">METZ01_LOCUS258629</name>
</gene>
<dbReference type="SUPFAM" id="SSF52467">
    <property type="entry name" value="DHS-like NAD/FAD-binding domain"/>
    <property type="match status" value="1"/>
</dbReference>
<dbReference type="Gene3D" id="3.40.50.1220">
    <property type="entry name" value="TPP-binding domain"/>
    <property type="match status" value="1"/>
</dbReference>
<dbReference type="CDD" id="cd07035">
    <property type="entry name" value="TPP_PYR_POX_like"/>
    <property type="match status" value="1"/>
</dbReference>
<proteinExistence type="inferred from homology"/>
<dbReference type="InterPro" id="IPR029035">
    <property type="entry name" value="DHS-like_NAD/FAD-binding_dom"/>
</dbReference>
<accession>A0A382J2J1</accession>
<dbReference type="GO" id="GO:0009097">
    <property type="term" value="P:isoleucine biosynthetic process"/>
    <property type="evidence" value="ECO:0007669"/>
    <property type="project" value="TreeGrafter"/>
</dbReference>
<dbReference type="GO" id="GO:0005948">
    <property type="term" value="C:acetolactate synthase complex"/>
    <property type="evidence" value="ECO:0007669"/>
    <property type="project" value="TreeGrafter"/>
</dbReference>
<comment type="similarity">
    <text evidence="1">Belongs to the TPP enzyme family.</text>
</comment>
<dbReference type="GO" id="GO:0009099">
    <property type="term" value="P:L-valine biosynthetic process"/>
    <property type="evidence" value="ECO:0007669"/>
    <property type="project" value="TreeGrafter"/>
</dbReference>
<dbReference type="InterPro" id="IPR029061">
    <property type="entry name" value="THDP-binding"/>
</dbReference>
<evidence type="ECO:0000259" key="3">
    <source>
        <dbReference type="Pfam" id="PF02776"/>
    </source>
</evidence>
<dbReference type="Pfam" id="PF00205">
    <property type="entry name" value="TPP_enzyme_M"/>
    <property type="match status" value="1"/>
</dbReference>
<evidence type="ECO:0000259" key="2">
    <source>
        <dbReference type="Pfam" id="PF00205"/>
    </source>
</evidence>
<feature type="domain" description="Thiamine pyrophosphate enzyme central" evidence="2">
    <location>
        <begin position="234"/>
        <end position="321"/>
    </location>
</feature>
<feature type="domain" description="Thiamine pyrophosphate enzyme N-terminal TPP-binding" evidence="3">
    <location>
        <begin position="28"/>
        <end position="147"/>
    </location>
</feature>
<dbReference type="InterPro" id="IPR012000">
    <property type="entry name" value="Thiamin_PyroP_enz_cen_dom"/>
</dbReference>
<dbReference type="SUPFAM" id="SSF52518">
    <property type="entry name" value="Thiamin diphosphate-binding fold (THDP-binding)"/>
    <property type="match status" value="1"/>
</dbReference>
<dbReference type="PANTHER" id="PTHR18968:SF13">
    <property type="entry name" value="ACETOLACTATE SYNTHASE CATALYTIC SUBUNIT, MITOCHONDRIAL"/>
    <property type="match status" value="1"/>
</dbReference>
<name>A0A382J2J1_9ZZZZ</name>
<dbReference type="GO" id="GO:0000287">
    <property type="term" value="F:magnesium ion binding"/>
    <property type="evidence" value="ECO:0007669"/>
    <property type="project" value="InterPro"/>
</dbReference>
<dbReference type="Pfam" id="PF02776">
    <property type="entry name" value="TPP_enzyme_N"/>
    <property type="match status" value="1"/>
</dbReference>
<evidence type="ECO:0000256" key="1">
    <source>
        <dbReference type="ARBA" id="ARBA00007812"/>
    </source>
</evidence>
<dbReference type="Gene3D" id="3.40.50.970">
    <property type="match status" value="1"/>
</dbReference>
<evidence type="ECO:0008006" key="5">
    <source>
        <dbReference type="Google" id="ProtNLM"/>
    </source>
</evidence>
<dbReference type="PANTHER" id="PTHR18968">
    <property type="entry name" value="THIAMINE PYROPHOSPHATE ENZYMES"/>
    <property type="match status" value="1"/>
</dbReference>
<dbReference type="GO" id="GO:0050660">
    <property type="term" value="F:flavin adenine dinucleotide binding"/>
    <property type="evidence" value="ECO:0007669"/>
    <property type="project" value="TreeGrafter"/>
</dbReference>
<dbReference type="EMBL" id="UINC01071113">
    <property type="protein sequence ID" value="SVC05775.1"/>
    <property type="molecule type" value="Genomic_DNA"/>
</dbReference>
<dbReference type="GO" id="GO:0030976">
    <property type="term" value="F:thiamine pyrophosphate binding"/>
    <property type="evidence" value="ECO:0007669"/>
    <property type="project" value="InterPro"/>
</dbReference>
<feature type="non-terminal residue" evidence="4">
    <location>
        <position position="322"/>
    </location>
</feature>
<dbReference type="InterPro" id="IPR045229">
    <property type="entry name" value="TPP_enz"/>
</dbReference>
<dbReference type="AlphaFoldDB" id="A0A382J2J1"/>
<evidence type="ECO:0000313" key="4">
    <source>
        <dbReference type="EMBL" id="SVC05775.1"/>
    </source>
</evidence>
<dbReference type="InterPro" id="IPR012001">
    <property type="entry name" value="Thiamin_PyroP_enz_TPP-bd_dom"/>
</dbReference>
<reference evidence="4" key="1">
    <citation type="submission" date="2018-05" db="EMBL/GenBank/DDBJ databases">
        <authorList>
            <person name="Lanie J.A."/>
            <person name="Ng W.-L."/>
            <person name="Kazmierczak K.M."/>
            <person name="Andrzejewski T.M."/>
            <person name="Davidsen T.M."/>
            <person name="Wayne K.J."/>
            <person name="Tettelin H."/>
            <person name="Glass J.I."/>
            <person name="Rusch D."/>
            <person name="Podicherti R."/>
            <person name="Tsui H.-C.T."/>
            <person name="Winkler M.E."/>
        </authorList>
    </citation>
    <scope>NUCLEOTIDE SEQUENCE</scope>
</reference>